<comment type="caution">
    <text evidence="2">The sequence shown here is derived from an EMBL/GenBank/DDBJ whole genome shotgun (WGS) entry which is preliminary data.</text>
</comment>
<sequence>MNIRLRTQSAPEDDIPQQKVDDVDTQVSDDDREEVRPTTTNHNSQPSNKEQVVINAKDNEQFEQLSTSQHHEEPLDENTQYNRMLLFLYEHDQSSSITSTTITKEFEITAWKAKEILARMEKENFLTSYLNRKRGREVIRDNTNKLRIEKIKVPQAEIVTPTENVPNQSQVKAAQNSEPLQEKKRKRVDESQEVNGQIRMSTVQTPITQKKRKLYRDPKNTTVGMPADNN</sequence>
<feature type="compositionally biased region" description="Polar residues" evidence="1">
    <location>
        <begin position="1"/>
        <end position="10"/>
    </location>
</feature>
<feature type="region of interest" description="Disordered" evidence="1">
    <location>
        <begin position="163"/>
        <end position="230"/>
    </location>
</feature>
<proteinExistence type="predicted"/>
<gene>
    <name evidence="2" type="ORF">AKO1_004415</name>
</gene>
<feature type="region of interest" description="Disordered" evidence="1">
    <location>
        <begin position="1"/>
        <end position="50"/>
    </location>
</feature>
<dbReference type="AlphaFoldDB" id="A0AAW2Z2S4"/>
<evidence type="ECO:0000313" key="2">
    <source>
        <dbReference type="EMBL" id="KAL0483755.1"/>
    </source>
</evidence>
<feature type="compositionally biased region" description="Polar residues" evidence="1">
    <location>
        <begin position="220"/>
        <end position="230"/>
    </location>
</feature>
<organism evidence="2 3">
    <name type="scientific">Acrasis kona</name>
    <dbReference type="NCBI Taxonomy" id="1008807"/>
    <lineage>
        <taxon>Eukaryota</taxon>
        <taxon>Discoba</taxon>
        <taxon>Heterolobosea</taxon>
        <taxon>Tetramitia</taxon>
        <taxon>Eutetramitia</taxon>
        <taxon>Acrasidae</taxon>
        <taxon>Acrasis</taxon>
    </lineage>
</organism>
<protein>
    <submittedName>
        <fullName evidence="2">Uncharacterized protein</fullName>
    </submittedName>
</protein>
<evidence type="ECO:0000256" key="1">
    <source>
        <dbReference type="SAM" id="MobiDB-lite"/>
    </source>
</evidence>
<dbReference type="Proteomes" id="UP001431209">
    <property type="component" value="Unassembled WGS sequence"/>
</dbReference>
<feature type="compositionally biased region" description="Polar residues" evidence="1">
    <location>
        <begin position="163"/>
        <end position="179"/>
    </location>
</feature>
<feature type="compositionally biased region" description="Polar residues" evidence="1">
    <location>
        <begin position="193"/>
        <end position="208"/>
    </location>
</feature>
<accession>A0AAW2Z2S4</accession>
<keyword evidence="3" id="KW-1185">Reference proteome</keyword>
<name>A0AAW2Z2S4_9EUKA</name>
<reference evidence="2 3" key="1">
    <citation type="submission" date="2024-03" db="EMBL/GenBank/DDBJ databases">
        <title>The Acrasis kona genome and developmental transcriptomes reveal deep origins of eukaryotic multicellular pathways.</title>
        <authorList>
            <person name="Sheikh S."/>
            <person name="Fu C.-J."/>
            <person name="Brown M.W."/>
            <person name="Baldauf S.L."/>
        </authorList>
    </citation>
    <scope>NUCLEOTIDE SEQUENCE [LARGE SCALE GENOMIC DNA]</scope>
    <source>
        <strain evidence="2 3">ATCC MYA-3509</strain>
    </source>
</reference>
<dbReference type="EMBL" id="JAOPGA020000988">
    <property type="protein sequence ID" value="KAL0483755.1"/>
    <property type="molecule type" value="Genomic_DNA"/>
</dbReference>
<feature type="compositionally biased region" description="Polar residues" evidence="1">
    <location>
        <begin position="37"/>
        <end position="50"/>
    </location>
</feature>
<evidence type="ECO:0000313" key="3">
    <source>
        <dbReference type="Proteomes" id="UP001431209"/>
    </source>
</evidence>
<feature type="compositionally biased region" description="Acidic residues" evidence="1">
    <location>
        <begin position="23"/>
        <end position="32"/>
    </location>
</feature>